<keyword evidence="2" id="KW-1185">Reference proteome</keyword>
<evidence type="ECO:0000313" key="2">
    <source>
        <dbReference type="Proteomes" id="UP000601108"/>
    </source>
</evidence>
<dbReference type="InterPro" id="IPR029058">
    <property type="entry name" value="AB_hydrolase_fold"/>
</dbReference>
<dbReference type="Gene3D" id="3.40.50.1820">
    <property type="entry name" value="alpha/beta hydrolase"/>
    <property type="match status" value="1"/>
</dbReference>
<gene>
    <name evidence="1" type="ORF">GCM10007384_28800</name>
</gene>
<dbReference type="AlphaFoldDB" id="A0A918N3C3"/>
<dbReference type="PROSITE" id="PS51257">
    <property type="entry name" value="PROKAR_LIPOPROTEIN"/>
    <property type="match status" value="1"/>
</dbReference>
<dbReference type="Proteomes" id="UP000601108">
    <property type="component" value="Unassembled WGS sequence"/>
</dbReference>
<proteinExistence type="predicted"/>
<comment type="caution">
    <text evidence="1">The sequence shown here is derived from an EMBL/GenBank/DDBJ whole genome shotgun (WGS) entry which is preliminary data.</text>
</comment>
<sequence length="305" mass="35503">MKTVNYIIILLLIATSCKEKVEEKNRTEKPKSEIIKNDEFKLIKAENQKGLLILFPCFPCDAENTLSEFKITEISIKNDFSVLAMNLNQLLYLNQKEKQELAEHLKRIIEEQNLSKKNIFIGGFSSGGNVSLLISDYLVKSNNKIQPKGVFIVDSPIDLLGLYRTAEKNLKLNFSESSMQESTWIKNMFDEEFGNPSKGIKAYEQNSPYTLVTENIGNLKGLEKLKIRLYTEPDLKWWKEYAKNDYEDLNAFYIQKLSDKLKNEFGQKNVELINTENRGYRANRERHPHSWSIVNEKELVNWMLE</sequence>
<dbReference type="EMBL" id="BMWS01000021">
    <property type="protein sequence ID" value="GGX25996.1"/>
    <property type="molecule type" value="Genomic_DNA"/>
</dbReference>
<dbReference type="SUPFAM" id="SSF53474">
    <property type="entry name" value="alpha/beta-Hydrolases"/>
    <property type="match status" value="1"/>
</dbReference>
<protein>
    <submittedName>
        <fullName evidence="1">Uncharacterized protein</fullName>
    </submittedName>
</protein>
<organism evidence="1 2">
    <name type="scientific">Aquimarina muelleri</name>
    <dbReference type="NCBI Taxonomy" id="279356"/>
    <lineage>
        <taxon>Bacteria</taxon>
        <taxon>Pseudomonadati</taxon>
        <taxon>Bacteroidota</taxon>
        <taxon>Flavobacteriia</taxon>
        <taxon>Flavobacteriales</taxon>
        <taxon>Flavobacteriaceae</taxon>
        <taxon>Aquimarina</taxon>
    </lineage>
</organism>
<evidence type="ECO:0000313" key="1">
    <source>
        <dbReference type="EMBL" id="GGX25996.1"/>
    </source>
</evidence>
<accession>A0A918N3C3</accession>
<reference evidence="1 2" key="1">
    <citation type="journal article" date="2014" name="Int. J. Syst. Evol. Microbiol.">
        <title>Complete genome sequence of Corynebacterium casei LMG S-19264T (=DSM 44701T), isolated from a smear-ripened cheese.</title>
        <authorList>
            <consortium name="US DOE Joint Genome Institute (JGI-PGF)"/>
            <person name="Walter F."/>
            <person name="Albersmeier A."/>
            <person name="Kalinowski J."/>
            <person name="Ruckert C."/>
        </authorList>
    </citation>
    <scope>NUCLEOTIDE SEQUENCE [LARGE SCALE GENOMIC DNA]</scope>
    <source>
        <strain evidence="1 2">KCTC 12285</strain>
    </source>
</reference>
<dbReference type="RefSeq" id="WP_035087826.1">
    <property type="nucleotide sequence ID" value="NZ_BMWS01000021.1"/>
</dbReference>
<name>A0A918N3C3_9FLAO</name>